<keyword evidence="8" id="KW-1185">Reference proteome</keyword>
<dbReference type="GO" id="GO:0016020">
    <property type="term" value="C:membrane"/>
    <property type="evidence" value="ECO:0007669"/>
    <property type="project" value="UniProtKB-SubCell"/>
</dbReference>
<evidence type="ECO:0000256" key="4">
    <source>
        <dbReference type="ARBA" id="ARBA00022989"/>
    </source>
</evidence>
<evidence type="ECO:0000256" key="6">
    <source>
        <dbReference type="SAM" id="Phobius"/>
    </source>
</evidence>
<dbReference type="PANTHER" id="PTHR11206">
    <property type="entry name" value="MULTIDRUG RESISTANCE PROTEIN"/>
    <property type="match status" value="1"/>
</dbReference>
<dbReference type="CDD" id="cd13132">
    <property type="entry name" value="MATE_eukaryotic"/>
    <property type="match status" value="1"/>
</dbReference>
<keyword evidence="5 6" id="KW-0472">Membrane</keyword>
<protein>
    <submittedName>
        <fullName evidence="7">Mate-domain-containing protein</fullName>
    </submittedName>
</protein>
<dbReference type="AlphaFoldDB" id="A0A4P9XKL5"/>
<dbReference type="Pfam" id="PF01554">
    <property type="entry name" value="MatE"/>
    <property type="match status" value="2"/>
</dbReference>
<dbReference type="GO" id="GO:1990961">
    <property type="term" value="P:xenobiotic detoxification by transmembrane export across the plasma membrane"/>
    <property type="evidence" value="ECO:0007669"/>
    <property type="project" value="InterPro"/>
</dbReference>
<feature type="transmembrane region" description="Helical" evidence="6">
    <location>
        <begin position="255"/>
        <end position="279"/>
    </location>
</feature>
<proteinExistence type="inferred from homology"/>
<comment type="similarity">
    <text evidence="2">Belongs to the multi antimicrobial extrusion (MATE) (TC 2.A.66.1) family.</text>
</comment>
<dbReference type="NCBIfam" id="TIGR00797">
    <property type="entry name" value="matE"/>
    <property type="match status" value="1"/>
</dbReference>
<dbReference type="GO" id="GO:0042910">
    <property type="term" value="F:xenobiotic transmembrane transporter activity"/>
    <property type="evidence" value="ECO:0007669"/>
    <property type="project" value="InterPro"/>
</dbReference>
<feature type="transmembrane region" description="Helical" evidence="6">
    <location>
        <begin position="373"/>
        <end position="391"/>
    </location>
</feature>
<feature type="transmembrane region" description="Helical" evidence="6">
    <location>
        <begin position="80"/>
        <end position="98"/>
    </location>
</feature>
<organism evidence="7 8">
    <name type="scientific">Thamnocephalis sphaerospora</name>
    <dbReference type="NCBI Taxonomy" id="78915"/>
    <lineage>
        <taxon>Eukaryota</taxon>
        <taxon>Fungi</taxon>
        <taxon>Fungi incertae sedis</taxon>
        <taxon>Zoopagomycota</taxon>
        <taxon>Zoopagomycotina</taxon>
        <taxon>Zoopagomycetes</taxon>
        <taxon>Zoopagales</taxon>
        <taxon>Sigmoideomycetaceae</taxon>
        <taxon>Thamnocephalis</taxon>
    </lineage>
</organism>
<sequence>MASPIVLAFLLQKSIDITSVFSLGHLGAQELAASALGTMFIAMTGWSVMLGMVTALDTLGSQAYTASPNPHMLGVYMQRTVLVLMLMSMPISILWWYSENVLVLLGQDPELSALSGRFIRWCIPRLVPYIGFESIRRYLQAQGIMHASTYILMVTSPLNILTNYLLVWWPPVSLGFIGAPIATAFTHWLNFILMALFVRFVDGRQCWGGWSRKALQDWGTLVSLGLAGVVLICSECWAFQVIALVAGYLGTVPLAAQSIILTIMSFMFTVPLGVSIAACNRIGNQLGLQHANGAWLAAKSALVLAAVFASVNTATLLLFKDRWGYLFNRDPEVIALTSALLPIVAIFQASDVASGVCGGILRGAGQQRIGAYLSMFSYYVVSLPLGIYLAFSRGFGLAGLWWGVCLALFIVTSGEVWIILRIDWYAEVEKCARRIGSDISTAIRDEETCRAN</sequence>
<dbReference type="Proteomes" id="UP000271241">
    <property type="component" value="Unassembled WGS sequence"/>
</dbReference>
<dbReference type="STRING" id="78915.A0A4P9XKL5"/>
<feature type="transmembrane region" description="Helical" evidence="6">
    <location>
        <begin position="221"/>
        <end position="249"/>
    </location>
</feature>
<feature type="transmembrane region" description="Helical" evidence="6">
    <location>
        <begin position="175"/>
        <end position="201"/>
    </location>
</feature>
<evidence type="ECO:0000256" key="1">
    <source>
        <dbReference type="ARBA" id="ARBA00004141"/>
    </source>
</evidence>
<gene>
    <name evidence="7" type="ORF">THASP1DRAFT_18599</name>
</gene>
<keyword evidence="4 6" id="KW-1133">Transmembrane helix</keyword>
<comment type="subcellular location">
    <subcellularLocation>
        <location evidence="1">Membrane</location>
        <topology evidence="1">Multi-pass membrane protein</topology>
    </subcellularLocation>
</comment>
<feature type="transmembrane region" description="Helical" evidence="6">
    <location>
        <begin position="147"/>
        <end position="169"/>
    </location>
</feature>
<reference evidence="8" key="1">
    <citation type="journal article" date="2018" name="Nat. Microbiol.">
        <title>Leveraging single-cell genomics to expand the fungal tree of life.</title>
        <authorList>
            <person name="Ahrendt S.R."/>
            <person name="Quandt C.A."/>
            <person name="Ciobanu D."/>
            <person name="Clum A."/>
            <person name="Salamov A."/>
            <person name="Andreopoulos B."/>
            <person name="Cheng J.F."/>
            <person name="Woyke T."/>
            <person name="Pelin A."/>
            <person name="Henrissat B."/>
            <person name="Reynolds N.K."/>
            <person name="Benny G.L."/>
            <person name="Smith M.E."/>
            <person name="James T.Y."/>
            <person name="Grigoriev I.V."/>
        </authorList>
    </citation>
    <scope>NUCLEOTIDE SEQUENCE [LARGE SCALE GENOMIC DNA]</scope>
    <source>
        <strain evidence="8">RSA 1356</strain>
    </source>
</reference>
<evidence type="ECO:0000313" key="7">
    <source>
        <dbReference type="EMBL" id="RKP06353.1"/>
    </source>
</evidence>
<evidence type="ECO:0000313" key="8">
    <source>
        <dbReference type="Proteomes" id="UP000271241"/>
    </source>
</evidence>
<evidence type="ECO:0000256" key="2">
    <source>
        <dbReference type="ARBA" id="ARBA00010199"/>
    </source>
</evidence>
<dbReference type="OrthoDB" id="2126698at2759"/>
<feature type="transmembrane region" description="Helical" evidence="6">
    <location>
        <begin position="32"/>
        <end position="59"/>
    </location>
</feature>
<feature type="transmembrane region" description="Helical" evidence="6">
    <location>
        <begin position="300"/>
        <end position="319"/>
    </location>
</feature>
<feature type="transmembrane region" description="Helical" evidence="6">
    <location>
        <begin position="397"/>
        <end position="420"/>
    </location>
</feature>
<accession>A0A4P9XKL5</accession>
<dbReference type="EMBL" id="KZ992901">
    <property type="protein sequence ID" value="RKP06353.1"/>
    <property type="molecule type" value="Genomic_DNA"/>
</dbReference>
<dbReference type="InterPro" id="IPR045069">
    <property type="entry name" value="MATE_euk"/>
</dbReference>
<evidence type="ECO:0000256" key="3">
    <source>
        <dbReference type="ARBA" id="ARBA00022692"/>
    </source>
</evidence>
<feature type="transmembrane region" description="Helical" evidence="6">
    <location>
        <begin position="339"/>
        <end position="361"/>
    </location>
</feature>
<dbReference type="GO" id="GO:0015297">
    <property type="term" value="F:antiporter activity"/>
    <property type="evidence" value="ECO:0007669"/>
    <property type="project" value="InterPro"/>
</dbReference>
<dbReference type="InterPro" id="IPR002528">
    <property type="entry name" value="MATE_fam"/>
</dbReference>
<evidence type="ECO:0000256" key="5">
    <source>
        <dbReference type="ARBA" id="ARBA00023136"/>
    </source>
</evidence>
<name>A0A4P9XKL5_9FUNG</name>
<keyword evidence="3 6" id="KW-0812">Transmembrane</keyword>